<proteinExistence type="predicted"/>
<dbReference type="AlphaFoldDB" id="A0A101FXY6"/>
<dbReference type="EMBL" id="LGFU01000021">
    <property type="protein sequence ID" value="KUK46546.1"/>
    <property type="molecule type" value="Genomic_DNA"/>
</dbReference>
<keyword evidence="1" id="KW-0812">Transmembrane</keyword>
<feature type="transmembrane region" description="Helical" evidence="1">
    <location>
        <begin position="51"/>
        <end position="73"/>
    </location>
</feature>
<feature type="transmembrane region" description="Helical" evidence="1">
    <location>
        <begin position="250"/>
        <end position="268"/>
    </location>
</feature>
<accession>A0A101FXY6</accession>
<feature type="transmembrane region" description="Helical" evidence="1">
    <location>
        <begin position="148"/>
        <end position="166"/>
    </location>
</feature>
<evidence type="ECO:0000313" key="2">
    <source>
        <dbReference type="EMBL" id="KUK46546.1"/>
    </source>
</evidence>
<name>A0A101FXY6_9CHLR</name>
<feature type="transmembrane region" description="Helical" evidence="1">
    <location>
        <begin position="94"/>
        <end position="113"/>
    </location>
</feature>
<feature type="transmembrane region" description="Helical" evidence="1">
    <location>
        <begin position="214"/>
        <end position="238"/>
    </location>
</feature>
<evidence type="ECO:0000313" key="3">
    <source>
        <dbReference type="Proteomes" id="UP000064249"/>
    </source>
</evidence>
<keyword evidence="1" id="KW-1133">Transmembrane helix</keyword>
<protein>
    <submittedName>
        <fullName evidence="2">Putative membrane protein</fullName>
    </submittedName>
</protein>
<organism evidence="2 3">
    <name type="scientific">Anaerolinea thermophila</name>
    <dbReference type="NCBI Taxonomy" id="167964"/>
    <lineage>
        <taxon>Bacteria</taxon>
        <taxon>Bacillati</taxon>
        <taxon>Chloroflexota</taxon>
        <taxon>Anaerolineae</taxon>
        <taxon>Anaerolineales</taxon>
        <taxon>Anaerolineaceae</taxon>
        <taxon>Anaerolinea</taxon>
    </lineage>
</organism>
<comment type="caution">
    <text evidence="2">The sequence shown here is derived from an EMBL/GenBank/DDBJ whole genome shotgun (WGS) entry which is preliminary data.</text>
</comment>
<sequence length="302" mass="34782">MKEENRKTNFWSILWSYYKNEHVSQGLFALGFFLFGSLYSSYLGYRINPSNLILGIFILLFYLLGMEFLNLIFLDDTELERSFVVNFGAQNFKLIFFLLAAAMIGAGLVISIVRLDDQTSLFISGGIILTIFLYTVKPVRLIFSGYGEILQAFLVAFLIPSLGYSIQVGGNVHYNLVYLCLPFYFLVLAHQYIMENKSLSRDIQKYRTTAVMRFGSEITLRIAIYLIVFSYIFMLLLGLSKLPWRFVVRWYISIPVAVYLIGHLNNILSGKKPNWALIDFLSNGLVWLNLLLMASALLFLWF</sequence>
<feature type="transmembrane region" description="Helical" evidence="1">
    <location>
        <begin position="26"/>
        <end position="45"/>
    </location>
</feature>
<feature type="transmembrane region" description="Helical" evidence="1">
    <location>
        <begin position="172"/>
        <end position="193"/>
    </location>
</feature>
<feature type="transmembrane region" description="Helical" evidence="1">
    <location>
        <begin position="119"/>
        <end position="136"/>
    </location>
</feature>
<dbReference type="Proteomes" id="UP000064249">
    <property type="component" value="Unassembled WGS sequence"/>
</dbReference>
<reference evidence="2 3" key="1">
    <citation type="journal article" date="2015" name="MBio">
        <title>Genome-Resolved Metagenomic Analysis Reveals Roles for Candidate Phyla and Other Microbial Community Members in Biogeochemical Transformations in Oil Reservoirs.</title>
        <authorList>
            <person name="Hu P."/>
            <person name="Tom L."/>
            <person name="Singh A."/>
            <person name="Thomas B.C."/>
            <person name="Baker B.J."/>
            <person name="Piceno Y.M."/>
            <person name="Andersen G.L."/>
            <person name="Banfield J.F."/>
        </authorList>
    </citation>
    <scope>NUCLEOTIDE SEQUENCE [LARGE SCALE GENOMIC DNA]</scope>
    <source>
        <strain evidence="2">46_16</strain>
    </source>
</reference>
<keyword evidence="1" id="KW-0472">Membrane</keyword>
<evidence type="ECO:0000256" key="1">
    <source>
        <dbReference type="SAM" id="Phobius"/>
    </source>
</evidence>
<gene>
    <name evidence="2" type="ORF">XD73_0584</name>
</gene>
<feature type="transmembrane region" description="Helical" evidence="1">
    <location>
        <begin position="280"/>
        <end position="301"/>
    </location>
</feature>